<reference evidence="2" key="1">
    <citation type="submission" date="2018-11" db="EMBL/GenBank/DDBJ databases">
        <authorList>
            <consortium name="Genoscope - CEA"/>
            <person name="William W."/>
        </authorList>
    </citation>
    <scope>NUCLEOTIDE SEQUENCE</scope>
</reference>
<gene>
    <name evidence="2" type="ORF">BRAA01T03361Z</name>
    <name evidence="1" type="ORF">BRAPAZ1V2_A01P35610.2</name>
</gene>
<accession>A0A3P5ZEW7</accession>
<dbReference type="EMBL" id="LS974617">
    <property type="protein sequence ID" value="CAG7889485.1"/>
    <property type="molecule type" value="Genomic_DNA"/>
</dbReference>
<protein>
    <submittedName>
        <fullName evidence="1">Uncharacterized protein</fullName>
    </submittedName>
</protein>
<dbReference type="EMBL" id="LR031571">
    <property type="protein sequence ID" value="VDC76859.1"/>
    <property type="molecule type" value="Genomic_DNA"/>
</dbReference>
<evidence type="ECO:0000313" key="2">
    <source>
        <dbReference type="EMBL" id="VDC76859.1"/>
    </source>
</evidence>
<dbReference type="Proteomes" id="UP000694005">
    <property type="component" value="Chromosome A01"/>
</dbReference>
<proteinExistence type="predicted"/>
<feature type="non-terminal residue" evidence="2">
    <location>
        <position position="118"/>
    </location>
</feature>
<organism evidence="2">
    <name type="scientific">Brassica campestris</name>
    <name type="common">Field mustard</name>
    <dbReference type="NCBI Taxonomy" id="3711"/>
    <lineage>
        <taxon>Eukaryota</taxon>
        <taxon>Viridiplantae</taxon>
        <taxon>Streptophyta</taxon>
        <taxon>Embryophyta</taxon>
        <taxon>Tracheophyta</taxon>
        <taxon>Spermatophyta</taxon>
        <taxon>Magnoliopsida</taxon>
        <taxon>eudicotyledons</taxon>
        <taxon>Gunneridae</taxon>
        <taxon>Pentapetalae</taxon>
        <taxon>rosids</taxon>
        <taxon>malvids</taxon>
        <taxon>Brassicales</taxon>
        <taxon>Brassicaceae</taxon>
        <taxon>Brassiceae</taxon>
        <taxon>Brassica</taxon>
    </lineage>
</organism>
<dbReference type="AlphaFoldDB" id="A0A3P5ZEW7"/>
<dbReference type="Gramene" id="A01p35610.2_BraZ1">
    <property type="protein sequence ID" value="A01p35610.2_BraZ1.CDS.1"/>
    <property type="gene ID" value="A01g35610.2_BraZ1"/>
</dbReference>
<name>A0A3P5ZEW7_BRACM</name>
<evidence type="ECO:0000313" key="1">
    <source>
        <dbReference type="EMBL" id="CAG7889485.1"/>
    </source>
</evidence>
<sequence>MVSEKKIVSTTSTSCLSIVLLSGSVEIHLVSRVNIVGSRAVLIRLKSLFSMRLFMVLNFGFHHSGFSPPIQRSLELFPATSSQKKSSASLATSDRFPLVLHLFISRIYLDWKTQKPMA</sequence>